<dbReference type="Pfam" id="PF13585">
    <property type="entry name" value="CHU_C"/>
    <property type="match status" value="1"/>
</dbReference>
<evidence type="ECO:0000259" key="1">
    <source>
        <dbReference type="Pfam" id="PF00932"/>
    </source>
</evidence>
<accession>A0ABP3UVI5</accession>
<dbReference type="NCBIfam" id="TIGR04131">
    <property type="entry name" value="Bac_Flav_CTERM"/>
    <property type="match status" value="1"/>
</dbReference>
<dbReference type="Proteomes" id="UP001500736">
    <property type="component" value="Unassembled WGS sequence"/>
</dbReference>
<dbReference type="InterPro" id="IPR001322">
    <property type="entry name" value="Lamin_tail_dom"/>
</dbReference>
<organism evidence="2 3">
    <name type="scientific">Gaetbulibacter jejuensis</name>
    <dbReference type="NCBI Taxonomy" id="584607"/>
    <lineage>
        <taxon>Bacteria</taxon>
        <taxon>Pseudomonadati</taxon>
        <taxon>Bacteroidota</taxon>
        <taxon>Flavobacteriia</taxon>
        <taxon>Flavobacteriales</taxon>
        <taxon>Flavobacteriaceae</taxon>
        <taxon>Gaetbulibacter</taxon>
    </lineage>
</organism>
<dbReference type="Gene3D" id="2.60.40.10">
    <property type="entry name" value="Immunoglobulins"/>
    <property type="match status" value="1"/>
</dbReference>
<comment type="caution">
    <text evidence="2">The sequence shown here is derived from an EMBL/GenBank/DDBJ whole genome shotgun (WGS) entry which is preliminary data.</text>
</comment>
<dbReference type="CDD" id="cd00102">
    <property type="entry name" value="IPT"/>
    <property type="match status" value="1"/>
</dbReference>
<dbReference type="InterPro" id="IPR014756">
    <property type="entry name" value="Ig_E-set"/>
</dbReference>
<dbReference type="EMBL" id="BAAAGF010000002">
    <property type="protein sequence ID" value="GAA0742429.1"/>
    <property type="molecule type" value="Genomic_DNA"/>
</dbReference>
<dbReference type="SUPFAM" id="SSF81296">
    <property type="entry name" value="E set domains"/>
    <property type="match status" value="1"/>
</dbReference>
<evidence type="ECO:0000313" key="2">
    <source>
        <dbReference type="EMBL" id="GAA0742429.1"/>
    </source>
</evidence>
<dbReference type="InterPro" id="IPR026341">
    <property type="entry name" value="T9SS_type_B"/>
</dbReference>
<protein>
    <recommendedName>
        <fullName evidence="1">LTD domain-containing protein</fullName>
    </recommendedName>
</protein>
<dbReference type="Pfam" id="PF00932">
    <property type="entry name" value="LTD"/>
    <property type="match status" value="1"/>
</dbReference>
<feature type="domain" description="LTD" evidence="1">
    <location>
        <begin position="108"/>
        <end position="216"/>
    </location>
</feature>
<evidence type="ECO:0000313" key="3">
    <source>
        <dbReference type="Proteomes" id="UP001500736"/>
    </source>
</evidence>
<sequence>MVYSFAVNASPKSNSNSTFYCPSPVINSFSPSQGPVNTQITLVGSNFENTASVNIDGVSTSFTIVSNNELLVTIPEGAESSAITVLTTGACSGTSANSFTVLEDSCSIGEVYISEVYDSETGSYGAVELYNPTNTVINLNGVYELQRFGDIGDATPSAIIPLTGTIAPQSTYMIVMGSTGNTCSGFPIGDAVAAGINDNDEIKLVKNSTVIDVVEAIDERGYTIIRNANATAPLDTYNVSDWSISTFEDCSNLNTHTDTANNTIPEITDPISQTVCENGMITFSTSLNNSIFQYQWKVLDTSGNWVDVPNSSPYSNPQNSWLDITNVPLSFNGNQYYCEVTYNSCTLITNAAQITIDTPEVDTLPDVEVCTEYTLPTLTNGNYFTGTNGTGTMLNAGDNITTNQTIYIYNEVGTAPNTCSNESSFEVTITGTPNVDSLPDVEVCTEYTLPTLTNGNYYTATNGTGTQLNAGDNITTNQTIYIYNEVGTAPNNCSNESSFEITITGTPSVDSLPDLEVCTEYTLPTLTNGNYFTGTNGTGTQLNAGDNITTNQTIYIYNEVGIAPNTCSNESSFEVTITGTPSVDSLPDVDVCSEYTLPTLTNGNYYTATNGTGTQLNAGDNITTNQTIYIYNEVGTAPNTCSNESSFEVTITGTPSVDSLPDVEVCTEYTLPTLTNGNYYTATNGTGTMLNAGDNITTNQTIYIYNEVGTAPNNCSNESSFEITITGTPSVDSLPDVDVCTEYTLPTLTNGNYYTATNGTGTQLNAGDNITTNQTIYIYNEVGTAPNTCSNESSFEVTIYPATDFSLDSTNIIIDANDITVVMDDSSINYEFAIDNSNFQTSTIFNNLSEGFHTLFVQDTNGCVIKSLQFLIQASLHIPKFFTPNSDGFNDTWMVYDPNNSVKEIFIFNRYGKLLKQLSPNSYGWDGTYNGKNLESNDYWYLITLHNNQELRGHFTLKR</sequence>
<reference evidence="3" key="1">
    <citation type="journal article" date="2019" name="Int. J. Syst. Evol. Microbiol.">
        <title>The Global Catalogue of Microorganisms (GCM) 10K type strain sequencing project: providing services to taxonomists for standard genome sequencing and annotation.</title>
        <authorList>
            <consortium name="The Broad Institute Genomics Platform"/>
            <consortium name="The Broad Institute Genome Sequencing Center for Infectious Disease"/>
            <person name="Wu L."/>
            <person name="Ma J."/>
        </authorList>
    </citation>
    <scope>NUCLEOTIDE SEQUENCE [LARGE SCALE GENOMIC DNA]</scope>
    <source>
        <strain evidence="3">JCM 15976</strain>
    </source>
</reference>
<name>A0ABP3UVI5_9FLAO</name>
<gene>
    <name evidence="2" type="ORF">GCM10009431_14420</name>
</gene>
<keyword evidence="3" id="KW-1185">Reference proteome</keyword>
<dbReference type="InterPro" id="IPR013783">
    <property type="entry name" value="Ig-like_fold"/>
</dbReference>
<proteinExistence type="predicted"/>